<evidence type="ECO:0000256" key="2">
    <source>
        <dbReference type="PROSITE-ProRule" id="PRU00335"/>
    </source>
</evidence>
<dbReference type="Pfam" id="PF08362">
    <property type="entry name" value="TetR_C_3"/>
    <property type="match status" value="1"/>
</dbReference>
<accession>A0ABP9QSK5</accession>
<comment type="caution">
    <text evidence="5">The sequence shown here is derived from an EMBL/GenBank/DDBJ whole genome shotgun (WGS) entry which is preliminary data.</text>
</comment>
<gene>
    <name evidence="5" type="ORF">GCM10025770_24030</name>
</gene>
<dbReference type="Gene3D" id="1.10.10.60">
    <property type="entry name" value="Homeodomain-like"/>
    <property type="match status" value="1"/>
</dbReference>
<dbReference type="PANTHER" id="PTHR30055">
    <property type="entry name" value="HTH-TYPE TRANSCRIPTIONAL REGULATOR RUTR"/>
    <property type="match status" value="1"/>
</dbReference>
<dbReference type="Gene3D" id="1.10.357.10">
    <property type="entry name" value="Tetracycline Repressor, domain 2"/>
    <property type="match status" value="1"/>
</dbReference>
<evidence type="ECO:0000256" key="3">
    <source>
        <dbReference type="SAM" id="MobiDB-lite"/>
    </source>
</evidence>
<dbReference type="InterPro" id="IPR050109">
    <property type="entry name" value="HTH-type_TetR-like_transc_reg"/>
</dbReference>
<sequence>MARTMVSPLPPAAGEGGAKRRERDAQSQVSRAPRPARANPLPQPLSPAGERRPRSQVALSPNPSPRLGRGEQTAVAPVVKPGRIRQAQEQTILQAAEKLFARTGFAGTSMNELALAAGLPKSTLHYYFGTKETLYRAVLASILEDWLVGAEALRADADPAEALRTYIRYKMRMTAGRPDASRVFASEMLAGAPHIRDLLAGELRRLVAAKSRVIREWIAAGKLAPVDPPHLFFTLWAMTQTYADFEPQVAAVLDTATPLSSRHQSRATAHVESFVLRACGLKA</sequence>
<dbReference type="SUPFAM" id="SSF46689">
    <property type="entry name" value="Homeodomain-like"/>
    <property type="match status" value="1"/>
</dbReference>
<reference evidence="6" key="1">
    <citation type="journal article" date="2019" name="Int. J. Syst. Evol. Microbiol.">
        <title>The Global Catalogue of Microorganisms (GCM) 10K type strain sequencing project: providing services to taxonomists for standard genome sequencing and annotation.</title>
        <authorList>
            <consortium name="The Broad Institute Genomics Platform"/>
            <consortium name="The Broad Institute Genome Sequencing Center for Infectious Disease"/>
            <person name="Wu L."/>
            <person name="Ma J."/>
        </authorList>
    </citation>
    <scope>NUCLEOTIDE SEQUENCE [LARGE SCALE GENOMIC DNA]</scope>
    <source>
        <strain evidence="6">JCM 18715</strain>
    </source>
</reference>
<dbReference type="InterPro" id="IPR001647">
    <property type="entry name" value="HTH_TetR"/>
</dbReference>
<feature type="DNA-binding region" description="H-T-H motif" evidence="2">
    <location>
        <begin position="109"/>
        <end position="128"/>
    </location>
</feature>
<dbReference type="PROSITE" id="PS50977">
    <property type="entry name" value="HTH_TETR_2"/>
    <property type="match status" value="1"/>
</dbReference>
<feature type="domain" description="HTH tetR-type" evidence="4">
    <location>
        <begin position="86"/>
        <end position="146"/>
    </location>
</feature>
<dbReference type="EMBL" id="BAABLD010000008">
    <property type="protein sequence ID" value="GAA5166625.1"/>
    <property type="molecule type" value="Genomic_DNA"/>
</dbReference>
<evidence type="ECO:0000313" key="5">
    <source>
        <dbReference type="EMBL" id="GAA5166625.1"/>
    </source>
</evidence>
<dbReference type="PRINTS" id="PR00455">
    <property type="entry name" value="HTHTETR"/>
</dbReference>
<keyword evidence="6" id="KW-1185">Reference proteome</keyword>
<dbReference type="Pfam" id="PF00440">
    <property type="entry name" value="TetR_N"/>
    <property type="match status" value="1"/>
</dbReference>
<dbReference type="InterPro" id="IPR013573">
    <property type="entry name" value="Tscrpt_reg_YcdC_C"/>
</dbReference>
<feature type="compositionally biased region" description="Low complexity" evidence="3">
    <location>
        <begin position="31"/>
        <end position="40"/>
    </location>
</feature>
<keyword evidence="1 2" id="KW-0238">DNA-binding</keyword>
<proteinExistence type="predicted"/>
<evidence type="ECO:0000313" key="6">
    <source>
        <dbReference type="Proteomes" id="UP001500547"/>
    </source>
</evidence>
<protein>
    <recommendedName>
        <fullName evidence="4">HTH tetR-type domain-containing protein</fullName>
    </recommendedName>
</protein>
<evidence type="ECO:0000256" key="1">
    <source>
        <dbReference type="ARBA" id="ARBA00023125"/>
    </source>
</evidence>
<dbReference type="SUPFAM" id="SSF48498">
    <property type="entry name" value="Tetracyclin repressor-like, C-terminal domain"/>
    <property type="match status" value="1"/>
</dbReference>
<dbReference type="PANTHER" id="PTHR30055:SF196">
    <property type="entry name" value="HTH-TYPE TRANSCRIPTIONAL REGULATOR RUTR"/>
    <property type="match status" value="1"/>
</dbReference>
<dbReference type="Proteomes" id="UP001500547">
    <property type="component" value="Unassembled WGS sequence"/>
</dbReference>
<dbReference type="InterPro" id="IPR036271">
    <property type="entry name" value="Tet_transcr_reg_TetR-rel_C_sf"/>
</dbReference>
<evidence type="ECO:0000259" key="4">
    <source>
        <dbReference type="PROSITE" id="PS50977"/>
    </source>
</evidence>
<feature type="region of interest" description="Disordered" evidence="3">
    <location>
        <begin position="1"/>
        <end position="78"/>
    </location>
</feature>
<dbReference type="InterPro" id="IPR009057">
    <property type="entry name" value="Homeodomain-like_sf"/>
</dbReference>
<organism evidence="5 6">
    <name type="scientific">Viridibacterium curvum</name>
    <dbReference type="NCBI Taxonomy" id="1101404"/>
    <lineage>
        <taxon>Bacteria</taxon>
        <taxon>Pseudomonadati</taxon>
        <taxon>Pseudomonadota</taxon>
        <taxon>Betaproteobacteria</taxon>
        <taxon>Rhodocyclales</taxon>
        <taxon>Rhodocyclaceae</taxon>
        <taxon>Viridibacterium</taxon>
    </lineage>
</organism>
<name>A0ABP9QSK5_9RHOO</name>